<evidence type="ECO:0000256" key="9">
    <source>
        <dbReference type="SAM" id="Coils"/>
    </source>
</evidence>
<dbReference type="Gene3D" id="2.40.30.10">
    <property type="entry name" value="Translation factors"/>
    <property type="match status" value="2"/>
</dbReference>
<keyword evidence="13" id="KW-1185">Reference proteome</keyword>
<dbReference type="SUPFAM" id="SSF50447">
    <property type="entry name" value="Translation proteins"/>
    <property type="match status" value="2"/>
</dbReference>
<dbReference type="RefSeq" id="WP_377767967.1">
    <property type="nucleotide sequence ID" value="NZ_JBHULB010000079.1"/>
</dbReference>
<dbReference type="InterPro" id="IPR053905">
    <property type="entry name" value="EF-G-like_DII"/>
</dbReference>
<evidence type="ECO:0000313" key="12">
    <source>
        <dbReference type="EMBL" id="MFD2588437.1"/>
    </source>
</evidence>
<dbReference type="Pfam" id="PF11987">
    <property type="entry name" value="IF-2"/>
    <property type="match status" value="1"/>
</dbReference>
<dbReference type="Gene3D" id="3.40.50.300">
    <property type="entry name" value="P-loop containing nucleotide triphosphate hydrolases"/>
    <property type="match status" value="1"/>
</dbReference>
<dbReference type="PANTHER" id="PTHR43381">
    <property type="entry name" value="TRANSLATION INITIATION FACTOR IF-2-RELATED"/>
    <property type="match status" value="1"/>
</dbReference>
<dbReference type="SUPFAM" id="SSF52540">
    <property type="entry name" value="P-loop containing nucleoside triphosphate hydrolases"/>
    <property type="match status" value="1"/>
</dbReference>
<feature type="binding site" evidence="7">
    <location>
        <begin position="421"/>
        <end position="428"/>
    </location>
    <ligand>
        <name>GTP</name>
        <dbReference type="ChEBI" id="CHEBI:37565"/>
    </ligand>
</feature>
<feature type="compositionally biased region" description="Basic residues" evidence="10">
    <location>
        <begin position="300"/>
        <end position="310"/>
    </location>
</feature>
<dbReference type="InterPro" id="IPR036925">
    <property type="entry name" value="TIF_IF2_dom3_sf"/>
</dbReference>
<organism evidence="12 13">
    <name type="scientific">Croceitalea marina</name>
    <dbReference type="NCBI Taxonomy" id="1775166"/>
    <lineage>
        <taxon>Bacteria</taxon>
        <taxon>Pseudomonadati</taxon>
        <taxon>Bacteroidota</taxon>
        <taxon>Flavobacteriia</taxon>
        <taxon>Flavobacteriales</taxon>
        <taxon>Flavobacteriaceae</taxon>
        <taxon>Croceitalea</taxon>
    </lineage>
</organism>
<proteinExistence type="inferred from homology"/>
<evidence type="ECO:0000259" key="11">
    <source>
        <dbReference type="PROSITE" id="PS51722"/>
    </source>
</evidence>
<dbReference type="CDD" id="cd03692">
    <property type="entry name" value="mtIF2_IVc"/>
    <property type="match status" value="1"/>
</dbReference>
<dbReference type="InterPro" id="IPR000178">
    <property type="entry name" value="TF_IF2_bacterial-like"/>
</dbReference>
<dbReference type="GO" id="GO:0003743">
    <property type="term" value="F:translation initiation factor activity"/>
    <property type="evidence" value="ECO:0007669"/>
    <property type="project" value="UniProtKB-KW"/>
</dbReference>
<evidence type="ECO:0000256" key="1">
    <source>
        <dbReference type="ARBA" id="ARBA00007733"/>
    </source>
</evidence>
<dbReference type="NCBIfam" id="TIGR00231">
    <property type="entry name" value="small_GTP"/>
    <property type="match status" value="1"/>
</dbReference>
<keyword evidence="4 7" id="KW-0547">Nucleotide-binding</keyword>
<dbReference type="Gene3D" id="3.40.50.10050">
    <property type="entry name" value="Translation initiation factor IF- 2, domain 3"/>
    <property type="match status" value="1"/>
</dbReference>
<sequence>MGGNPTIRLNKVLRELNISLDRAVDYLTSQGHDVEARPTTKITDEVYQVLLDEFQTDKSKKVASKEVAEEKQKEKEEIRLRLEREQEERRLAREKRQAASEEVIKAKAELSGPKTVGKIDLDKKPKVEEKVAEEVASETPKVEDTPKEVKKPADKKEVTKEAPKEEVVKEVAKKEAPAKEIEVEATEEAAVLETIETQYKKLSGPKITGDKIDLTKFEKPKKKKEEPKKSDAAADRKKRRRRIVSNNGSGGGARPRGTGPAANRGRGGQRPGATPKVEPTEEEVQKQVRETLEKLQGKSNKGKKGAKYRRDKRDQHRQQTEKDLEQQELESKLLKVTEFVTANEMATMMDVSTTEIISACMSLGMMVTMNQRLDAETLTIVAEEFGYEVEFVTAEIEEAIVVDEDSEEDLKPRAPIVTVMGHVDHGKTSLLDYIREENVIAGESGGITQHIGAYGVTLESGQKIAFLDTPGHEAFTAMRARGAQVTDIAIIVVAADDDIMPQTKEAISHAQAAGVPIVFAINKVDKQTANPDKIKEGLAQMNLLVEDWGGKIQSHDISAKTGQGVKELLEKVLLEAELLELKANPDRLANGTVVEAFLDKGRGYVSTILVQAGTLKVGDYVLAGTTSGKVKAMQDERGKTIKKAGPATPVSILGLDGAPQAGDKFNVLDDEREAKQIATKRSQLQREQSVRTQRHITLDEIGRRIALGDFQELNIILKGDVDGSVEALTDSFQKLSTDEIQVNIIHKGVGAITESDVLLASASDAIIIGFNVRPMGNAREIADKEEIDIRMYSIIYAAINDLKDAMEGMLSPEIKEEITGTAEIRETFKISKIGTIAGCMVTTGKIFRNSQIRLIRDGVVIYTGELASLKRFKDDVKEVAKGYDCGLQIKNYNDIKELDIVEAFQEVAVKKKL</sequence>
<dbReference type="InterPro" id="IPR044145">
    <property type="entry name" value="IF2_II"/>
</dbReference>
<dbReference type="InterPro" id="IPR023115">
    <property type="entry name" value="TIF_IF2_dom3"/>
</dbReference>
<evidence type="ECO:0000256" key="4">
    <source>
        <dbReference type="ARBA" id="ARBA00022741"/>
    </source>
</evidence>
<dbReference type="Pfam" id="PF22042">
    <property type="entry name" value="EF-G_D2"/>
    <property type="match status" value="1"/>
</dbReference>
<evidence type="ECO:0000256" key="7">
    <source>
        <dbReference type="HAMAP-Rule" id="MF_00100"/>
    </source>
</evidence>
<comment type="function">
    <text evidence="7 8">One of the essential components for the initiation of protein synthesis. Protects formylmethionyl-tRNA from spontaneous hydrolysis and promotes its binding to the 30S ribosomal subunits. Also involved in the hydrolysis of GTP during the formation of the 70S ribosomal complex.</text>
</comment>
<keyword evidence="9" id="KW-0175">Coiled coil</keyword>
<dbReference type="InterPro" id="IPR000795">
    <property type="entry name" value="T_Tr_GTP-bd_dom"/>
</dbReference>
<dbReference type="CDD" id="cd01887">
    <property type="entry name" value="IF2_eIF5B"/>
    <property type="match status" value="1"/>
</dbReference>
<feature type="compositionally biased region" description="Low complexity" evidence="10">
    <location>
        <begin position="188"/>
        <end position="197"/>
    </location>
</feature>
<feature type="domain" description="Tr-type G" evidence="11">
    <location>
        <begin position="412"/>
        <end position="582"/>
    </location>
</feature>
<keyword evidence="5 7" id="KW-0648">Protein biosynthesis</keyword>
<feature type="compositionally biased region" description="Basic and acidic residues" evidence="10">
    <location>
        <begin position="311"/>
        <end position="326"/>
    </location>
</feature>
<feature type="compositionally biased region" description="Low complexity" evidence="10">
    <location>
        <begin position="255"/>
        <end position="264"/>
    </location>
</feature>
<evidence type="ECO:0000256" key="3">
    <source>
        <dbReference type="ARBA" id="ARBA00022540"/>
    </source>
</evidence>
<dbReference type="PROSITE" id="PS51722">
    <property type="entry name" value="G_TR_2"/>
    <property type="match status" value="1"/>
</dbReference>
<evidence type="ECO:0000256" key="8">
    <source>
        <dbReference type="RuleBase" id="RU000644"/>
    </source>
</evidence>
<reference evidence="13" key="1">
    <citation type="journal article" date="2019" name="Int. J. Syst. Evol. Microbiol.">
        <title>The Global Catalogue of Microorganisms (GCM) 10K type strain sequencing project: providing services to taxonomists for standard genome sequencing and annotation.</title>
        <authorList>
            <consortium name="The Broad Institute Genomics Platform"/>
            <consortium name="The Broad Institute Genome Sequencing Center for Infectious Disease"/>
            <person name="Wu L."/>
            <person name="Ma J."/>
        </authorList>
    </citation>
    <scope>NUCLEOTIDE SEQUENCE [LARGE SCALE GENOMIC DNA]</scope>
    <source>
        <strain evidence="13">KCTC 52368</strain>
    </source>
</reference>
<dbReference type="Proteomes" id="UP001597526">
    <property type="component" value="Unassembled WGS sequence"/>
</dbReference>
<dbReference type="Pfam" id="PF00009">
    <property type="entry name" value="GTP_EFTU"/>
    <property type="match status" value="1"/>
</dbReference>
<dbReference type="InterPro" id="IPR027417">
    <property type="entry name" value="P-loop_NTPase"/>
</dbReference>
<comment type="caution">
    <text evidence="12">The sequence shown here is derived from an EMBL/GenBank/DDBJ whole genome shotgun (WGS) entry which is preliminary data.</text>
</comment>
<evidence type="ECO:0000256" key="10">
    <source>
        <dbReference type="SAM" id="MobiDB-lite"/>
    </source>
</evidence>
<feature type="coiled-coil region" evidence="9">
    <location>
        <begin position="65"/>
        <end position="109"/>
    </location>
</feature>
<dbReference type="InterPro" id="IPR015760">
    <property type="entry name" value="TIF_IF2"/>
</dbReference>
<comment type="similarity">
    <text evidence="1 7 8">Belongs to the TRAFAC class translation factor GTPase superfamily. Classic translation factor GTPase family. IF-2 subfamily.</text>
</comment>
<dbReference type="EMBL" id="JBHULB010000079">
    <property type="protein sequence ID" value="MFD2588437.1"/>
    <property type="molecule type" value="Genomic_DNA"/>
</dbReference>
<keyword evidence="3 7" id="KW-0396">Initiation factor</keyword>
<dbReference type="InterPro" id="IPR006847">
    <property type="entry name" value="IF2_N"/>
</dbReference>
<keyword evidence="7" id="KW-0963">Cytoplasm</keyword>
<keyword evidence="6 7" id="KW-0342">GTP-binding</keyword>
<evidence type="ECO:0000256" key="6">
    <source>
        <dbReference type="ARBA" id="ARBA00023134"/>
    </source>
</evidence>
<dbReference type="InterPro" id="IPR005225">
    <property type="entry name" value="Small_GTP-bd"/>
</dbReference>
<dbReference type="PROSITE" id="PS01176">
    <property type="entry name" value="IF2"/>
    <property type="match status" value="1"/>
</dbReference>
<evidence type="ECO:0000256" key="2">
    <source>
        <dbReference type="ARBA" id="ARBA00020675"/>
    </source>
</evidence>
<evidence type="ECO:0000313" key="13">
    <source>
        <dbReference type="Proteomes" id="UP001597526"/>
    </source>
</evidence>
<dbReference type="CDD" id="cd03702">
    <property type="entry name" value="IF2_mtIF2_II"/>
    <property type="match status" value="1"/>
</dbReference>
<comment type="subcellular location">
    <subcellularLocation>
        <location evidence="7">Cytoplasm</location>
    </subcellularLocation>
</comment>
<feature type="compositionally biased region" description="Basic and acidic residues" evidence="10">
    <location>
        <begin position="140"/>
        <end position="182"/>
    </location>
</feature>
<evidence type="ECO:0000256" key="5">
    <source>
        <dbReference type="ARBA" id="ARBA00022917"/>
    </source>
</evidence>
<protein>
    <recommendedName>
        <fullName evidence="2 7">Translation initiation factor IF-2</fullName>
    </recommendedName>
</protein>
<gene>
    <name evidence="7 12" type="primary">infB</name>
    <name evidence="12" type="ORF">ACFSQJ_15985</name>
</gene>
<feature type="binding site" evidence="7">
    <location>
        <begin position="522"/>
        <end position="525"/>
    </location>
    <ligand>
        <name>GTP</name>
        <dbReference type="ChEBI" id="CHEBI:37565"/>
    </ligand>
</feature>
<name>A0ABW5MZ16_9FLAO</name>
<feature type="compositionally biased region" description="Basic and acidic residues" evidence="10">
    <location>
        <begin position="283"/>
        <end position="296"/>
    </location>
</feature>
<dbReference type="HAMAP" id="MF_00100_B">
    <property type="entry name" value="IF_2_B"/>
    <property type="match status" value="1"/>
</dbReference>
<dbReference type="NCBIfam" id="TIGR00487">
    <property type="entry name" value="IF-2"/>
    <property type="match status" value="1"/>
</dbReference>
<dbReference type="Pfam" id="PF04760">
    <property type="entry name" value="IF2_N"/>
    <property type="match status" value="1"/>
</dbReference>
<accession>A0ABW5MZ16</accession>
<feature type="binding site" evidence="7">
    <location>
        <begin position="468"/>
        <end position="472"/>
    </location>
    <ligand>
        <name>GTP</name>
        <dbReference type="ChEBI" id="CHEBI:37565"/>
    </ligand>
</feature>
<dbReference type="InterPro" id="IPR009000">
    <property type="entry name" value="Transl_B-barrel_sf"/>
</dbReference>
<dbReference type="PANTHER" id="PTHR43381:SF5">
    <property type="entry name" value="TR-TYPE G DOMAIN-CONTAINING PROTEIN"/>
    <property type="match status" value="1"/>
</dbReference>
<feature type="region of interest" description="Disordered" evidence="10">
    <location>
        <begin position="127"/>
        <end position="326"/>
    </location>
</feature>
<dbReference type="SUPFAM" id="SSF52156">
    <property type="entry name" value="Initiation factor IF2/eIF5b, domain 3"/>
    <property type="match status" value="1"/>
</dbReference>
<comment type="caution">
    <text evidence="7">Lacks conserved residue(s) required for the propagation of feature annotation.</text>
</comment>
<feature type="compositionally biased region" description="Basic and acidic residues" evidence="10">
    <location>
        <begin position="208"/>
        <end position="235"/>
    </location>
</feature>